<gene>
    <name evidence="1" type="ORF">SPHA_5248</name>
</gene>
<dbReference type="PANTHER" id="PTHR45786">
    <property type="entry name" value="DNA BINDING PROTEIN-LIKE"/>
    <property type="match status" value="1"/>
</dbReference>
<organism evidence="1 2">
    <name type="scientific">Acanthosepion pharaonis</name>
    <name type="common">Pharaoh cuttlefish</name>
    <name type="synonym">Sepia pharaonis</name>
    <dbReference type="NCBI Taxonomy" id="158019"/>
    <lineage>
        <taxon>Eukaryota</taxon>
        <taxon>Metazoa</taxon>
        <taxon>Spiralia</taxon>
        <taxon>Lophotrochozoa</taxon>
        <taxon>Mollusca</taxon>
        <taxon>Cephalopoda</taxon>
        <taxon>Coleoidea</taxon>
        <taxon>Decapodiformes</taxon>
        <taxon>Sepiida</taxon>
        <taxon>Sepiina</taxon>
        <taxon>Sepiidae</taxon>
        <taxon>Acanthosepion</taxon>
    </lineage>
</organism>
<evidence type="ECO:0000313" key="2">
    <source>
        <dbReference type="Proteomes" id="UP000597762"/>
    </source>
</evidence>
<evidence type="ECO:0000313" key="1">
    <source>
        <dbReference type="EMBL" id="CAE1157437.1"/>
    </source>
</evidence>
<dbReference type="Proteomes" id="UP000597762">
    <property type="component" value="Unassembled WGS sequence"/>
</dbReference>
<accession>A0A812ATK6</accession>
<reference evidence="1" key="1">
    <citation type="submission" date="2021-01" db="EMBL/GenBank/DDBJ databases">
        <authorList>
            <person name="Li R."/>
            <person name="Bekaert M."/>
        </authorList>
    </citation>
    <scope>NUCLEOTIDE SEQUENCE</scope>
    <source>
        <strain evidence="1">Farmed</strain>
    </source>
</reference>
<dbReference type="PANTHER" id="PTHR45786:SF74">
    <property type="entry name" value="ATP-DEPENDENT DNA HELICASE"/>
    <property type="match status" value="1"/>
</dbReference>
<keyword evidence="2" id="KW-1185">Reference proteome</keyword>
<name>A0A812ATK6_ACAPH</name>
<dbReference type="AlphaFoldDB" id="A0A812ATK6"/>
<evidence type="ECO:0008006" key="3">
    <source>
        <dbReference type="Google" id="ProtNLM"/>
    </source>
</evidence>
<sequence length="289" mass="33088">MTCVCQLCNAYKWAREPAGMCCSSGKVRLLPLHEPSTPLRRLIAGSHPDSKHFLKTIRQYNNFFQMTSFGAQVVREEGWMLSFKIQGQVYHRIGSLLPEETSTPKFLQLYFIADYNLQAEIQIGILPLSGRVSRRDVILLLLQAMLHGVNSYIRSFKYALENAPFPSFSIVIDADKRPHDEHERRYNAPACNKVAAIIHGEQDSDTVHKSRDGALHRISETHRSYDTLQYPLHFPYSDDGYHFGIPLHTPGGQPTTSSKALSCKAFYSYRFMVRDGDLNLLHRCRELFH</sequence>
<dbReference type="EMBL" id="CAHIKZ030000174">
    <property type="protein sequence ID" value="CAE1157437.1"/>
    <property type="molecule type" value="Genomic_DNA"/>
</dbReference>
<comment type="caution">
    <text evidence="1">The sequence shown here is derived from an EMBL/GenBank/DDBJ whole genome shotgun (WGS) entry which is preliminary data.</text>
</comment>
<protein>
    <recommendedName>
        <fullName evidence="3">Helitron helicase-like domain-containing protein</fullName>
    </recommendedName>
</protein>
<proteinExistence type="predicted"/>
<dbReference type="OrthoDB" id="6153892at2759"/>